<dbReference type="PATRIC" id="fig|626937.4.peg.1210"/>
<evidence type="ECO:0000256" key="1">
    <source>
        <dbReference type="PIRSR" id="PIRSR001359-1"/>
    </source>
</evidence>
<feature type="binding site" evidence="3">
    <location>
        <position position="230"/>
    </location>
    <ligand>
        <name>Zn(2+)</name>
        <dbReference type="ChEBI" id="CHEBI:29105"/>
        <label>1</label>
        <note>catalytic</note>
    </ligand>
</feature>
<keyword evidence="3" id="KW-0479">Metal-binding</keyword>
<keyword evidence="3" id="KW-0862">Zinc</keyword>
<protein>
    <submittedName>
        <fullName evidence="4">Ketose-bisphosphate aldolase</fullName>
    </submittedName>
</protein>
<proteinExistence type="predicted"/>
<dbReference type="GO" id="GO:0008270">
    <property type="term" value="F:zinc ion binding"/>
    <property type="evidence" value="ECO:0007669"/>
    <property type="project" value="InterPro"/>
</dbReference>
<dbReference type="AlphaFoldDB" id="A0A136Q5L5"/>
<dbReference type="GO" id="GO:0005975">
    <property type="term" value="P:carbohydrate metabolic process"/>
    <property type="evidence" value="ECO:0007669"/>
    <property type="project" value="InterPro"/>
</dbReference>
<dbReference type="GO" id="GO:0016832">
    <property type="term" value="F:aldehyde-lyase activity"/>
    <property type="evidence" value="ECO:0007669"/>
    <property type="project" value="InterPro"/>
</dbReference>
<dbReference type="InterPro" id="IPR050246">
    <property type="entry name" value="Class_II_FBP_aldolase"/>
</dbReference>
<dbReference type="SUPFAM" id="SSF51569">
    <property type="entry name" value="Aldolase"/>
    <property type="match status" value="1"/>
</dbReference>
<comment type="cofactor">
    <cofactor evidence="3">
        <name>Zn(2+)</name>
        <dbReference type="ChEBI" id="CHEBI:29105"/>
    </cofactor>
    <text evidence="3">Binds 2 Zn(2+) ions per subunit. One is catalytic and the other provides a structural contribution.</text>
</comment>
<evidence type="ECO:0000313" key="5">
    <source>
        <dbReference type="Proteomes" id="UP000070366"/>
    </source>
</evidence>
<dbReference type="PANTHER" id="PTHR30304:SF0">
    <property type="entry name" value="D-TAGATOSE-1,6-BISPHOSPHATE ALDOLASE SUBUNIT GATY-RELATED"/>
    <property type="match status" value="1"/>
</dbReference>
<feature type="active site" description="Proton donor" evidence="1">
    <location>
        <position position="81"/>
    </location>
</feature>
<dbReference type="KEGG" id="cmiu:B1H56_06330"/>
<keyword evidence="5" id="KW-1185">Reference proteome</keyword>
<feature type="binding site" evidence="2">
    <location>
        <begin position="231"/>
        <end position="233"/>
    </location>
    <ligand>
        <name>dihydroxyacetone phosphate</name>
        <dbReference type="ChEBI" id="CHEBI:57642"/>
    </ligand>
</feature>
<dbReference type="Pfam" id="PF01116">
    <property type="entry name" value="F_bP_aldolase"/>
    <property type="match status" value="1"/>
</dbReference>
<evidence type="ECO:0000256" key="3">
    <source>
        <dbReference type="PIRSR" id="PIRSR001359-3"/>
    </source>
</evidence>
<feature type="binding site" evidence="3">
    <location>
        <position position="143"/>
    </location>
    <ligand>
        <name>Zn(2+)</name>
        <dbReference type="ChEBI" id="CHEBI:29105"/>
        <label>2</label>
    </ligand>
</feature>
<feature type="binding site" evidence="3">
    <location>
        <position position="194"/>
    </location>
    <ligand>
        <name>Zn(2+)</name>
        <dbReference type="ChEBI" id="CHEBI:29105"/>
        <label>1</label>
        <note>catalytic</note>
    </ligand>
</feature>
<dbReference type="EMBL" id="LSZW01000054">
    <property type="protein sequence ID" value="KXK65932.1"/>
    <property type="molecule type" value="Genomic_DNA"/>
</dbReference>
<feature type="binding site" evidence="2">
    <location>
        <begin position="252"/>
        <end position="255"/>
    </location>
    <ligand>
        <name>dihydroxyacetone phosphate</name>
        <dbReference type="ChEBI" id="CHEBI:57642"/>
    </ligand>
</feature>
<dbReference type="Gene3D" id="3.20.20.70">
    <property type="entry name" value="Aldolase class I"/>
    <property type="match status" value="1"/>
</dbReference>
<evidence type="ECO:0000313" key="4">
    <source>
        <dbReference type="EMBL" id="KXK65932.1"/>
    </source>
</evidence>
<feature type="binding site" evidence="2">
    <location>
        <position position="195"/>
    </location>
    <ligand>
        <name>dihydroxyacetone phosphate</name>
        <dbReference type="ChEBI" id="CHEBI:57642"/>
    </ligand>
</feature>
<comment type="caution">
    <text evidence="4">The sequence shown here is derived from an EMBL/GenBank/DDBJ whole genome shotgun (WGS) entry which is preliminary data.</text>
</comment>
<dbReference type="RefSeq" id="WP_066517680.1">
    <property type="nucleotide sequence ID" value="NZ_CABMOF010000001.1"/>
</dbReference>
<sequence length="303" mass="33398">MMDARDAISRARERGTVIPAYNIPYLPMVKPVVQAVADMNSLAMIQVARVEWEKFGSQSLEAVAEEYGKYQDPEHTLLHLDHVPVVDEDQKRVDYIPIIRRAIAAGYQSVMIDASRLDLEGNIRATREVAGLAHEAGIPCESELGAVMGHESGPRIPYEEIFATKKGFTDVAEAERFVRESGCDWLSVAVGSIHGAVAENLRHQKKPEARLDIEHLKRLAEATGIPLVLHGGSGINKECIREGIRAGIAKINVGTEIRQAYEKALAKDGQDIEAARQAVYDKVCEVITDMLCIRDTRSLLYGG</sequence>
<name>A0A136Q5L5_9FIRM</name>
<dbReference type="STRING" id="626937.HMPREF3293_01224"/>
<dbReference type="InterPro" id="IPR000771">
    <property type="entry name" value="FBA_II"/>
</dbReference>
<dbReference type="PANTHER" id="PTHR30304">
    <property type="entry name" value="D-TAGATOSE-1,6-BISPHOSPHATE ALDOLASE"/>
    <property type="match status" value="1"/>
</dbReference>
<reference evidence="4 5" key="1">
    <citation type="submission" date="2016-02" db="EMBL/GenBank/DDBJ databases">
        <authorList>
            <person name="Wen L."/>
            <person name="He K."/>
            <person name="Yang H."/>
        </authorList>
    </citation>
    <scope>NUCLEOTIDE SEQUENCE [LARGE SCALE GENOMIC DNA]</scope>
    <source>
        <strain evidence="4 5">DSM 22607</strain>
    </source>
</reference>
<dbReference type="PIRSF" id="PIRSF001359">
    <property type="entry name" value="F_bP_aldolase_II"/>
    <property type="match status" value="1"/>
</dbReference>
<feature type="binding site" evidence="3">
    <location>
        <position position="82"/>
    </location>
    <ligand>
        <name>Zn(2+)</name>
        <dbReference type="ChEBI" id="CHEBI:29105"/>
        <label>1</label>
        <note>catalytic</note>
    </ligand>
</feature>
<organism evidence="4 5">
    <name type="scientific">Christensenella minuta</name>
    <dbReference type="NCBI Taxonomy" id="626937"/>
    <lineage>
        <taxon>Bacteria</taxon>
        <taxon>Bacillati</taxon>
        <taxon>Bacillota</taxon>
        <taxon>Clostridia</taxon>
        <taxon>Christensenellales</taxon>
        <taxon>Christensenellaceae</taxon>
        <taxon>Christensenella</taxon>
    </lineage>
</organism>
<accession>A0A136Q5L5</accession>
<feature type="binding site" evidence="3">
    <location>
        <position position="113"/>
    </location>
    <ligand>
        <name>Zn(2+)</name>
        <dbReference type="ChEBI" id="CHEBI:29105"/>
        <label>2</label>
    </ligand>
</feature>
<gene>
    <name evidence="4" type="ORF">HMPREF3293_01224</name>
</gene>
<dbReference type="InterPro" id="IPR013785">
    <property type="entry name" value="Aldolase_TIM"/>
</dbReference>
<dbReference type="Proteomes" id="UP000070366">
    <property type="component" value="Unassembled WGS sequence"/>
</dbReference>
<dbReference type="OrthoDB" id="9803995at2"/>
<evidence type="ECO:0000256" key="2">
    <source>
        <dbReference type="PIRSR" id="PIRSR001359-2"/>
    </source>
</evidence>